<dbReference type="EMBL" id="JAPFFF010000050">
    <property type="protein sequence ID" value="KAK8839927.1"/>
    <property type="molecule type" value="Genomic_DNA"/>
</dbReference>
<feature type="compositionally biased region" description="Basic and acidic residues" evidence="1">
    <location>
        <begin position="1033"/>
        <end position="1049"/>
    </location>
</feature>
<evidence type="ECO:0000313" key="3">
    <source>
        <dbReference type="Proteomes" id="UP001470230"/>
    </source>
</evidence>
<keyword evidence="3" id="KW-1185">Reference proteome</keyword>
<name>A0ABR2H2W9_9EUKA</name>
<sequence>MLQVMFNDEIINIPRNVTKTEEIFELVSSAKNVPPEKLLLLINSIYITYEDKAHLVDLGYYPNEKMIMKVNDTKQIIFNILPFNFKIQKTINACTSVFKMKKIFSRDFFTVPQNINIKLKGKILPDDILLFNSIEEAIPFDIEVDENHILCYTFSEEFRYICITKDSTIKNIEDTISMYTEKDINSIKDHFSIENQNIDTNSNIQEHSSIIKPLKFIRNSCSKVKPFTINITVIDNDNNNRVIQKFSIQSSVKTNVYRISCLLERFFQIDRQLFVAFSKKDDMIQSSSEIGQNLNSDLKFKILKQLKVKIRNKIEKVSYFTKVKDIQYKERFDKQNFGIIVNNNFAFPDELHPFLISFLNDSKEDQFLSEIKISHSKISCHEKRYIKCTSRGEEEKADLLIVPDSMNPNEIWKTFFHRSFLSIQILDNKDGIIWYKYSTCYKVKYNFIDKEGNNEELTAEIDGENPRISDLLNKIYYQRRSSKLIDGCIKYKVLFKDEEIFFYMKLSDIFCDEINVLTIVEIESVDQENIKIYDFSSSSNELNFKQTSICTANDIIRQMKFGGCTLYLDFNKLNPNDIPSIYSHINDFYIINKIKPISIFTISNTILETTYHFHDDQYDKTAEIIKSLFRVENIPSKFKLKIFNEEYQLPSTFDCGSFLSQSKIFINYSAPQLKCIKILHERKERIMPVPDSDVPIFTLNQEIMKTLNYYKCSEQAFRLCIYEKTLLPTLPFKNFKITQRMIMTLSKGYDSFAIQVSTSNEAFKKEYFFTNKDTIFDLKIHLKNEFNYTEAINITNPDFNSIDDEANLVKGMKLIFYAVPKVFKYQNQEFKIEHLLTVFEATKFIQDNLKQFDVYIFKKNEKDDSYEILDDKKRLFEYEPCEFFLQKILPDIEFSGYEITFSKDNKISEQNTLLFFKRKFISPLALTSEANIIVSIDEKLIDDSKLMKDLINGKRMNIIINDISVEGKANIRTSLKKKSSLTKIIPTYSIIKEETDDFNKPFTHEHKDVEKPEKLEKKQTKEEDDFNKPLKYAHKDVEKPEKLEKKQTKEEDDFSKPLKHAHKDVEKPEKLEKKQTKEEDDFNKLLKPSHKVEENKGDDSQKNEDVVFEEEEEELSDKKENSIVIEEEEEENDN</sequence>
<gene>
    <name evidence="2" type="ORF">M9Y10_031642</name>
</gene>
<protein>
    <recommendedName>
        <fullName evidence="4">Ubiquitin-like domain-containing protein</fullName>
    </recommendedName>
</protein>
<reference evidence="2 3" key="1">
    <citation type="submission" date="2024-04" db="EMBL/GenBank/DDBJ databases">
        <title>Tritrichomonas musculus Genome.</title>
        <authorList>
            <person name="Alves-Ferreira E."/>
            <person name="Grigg M."/>
            <person name="Lorenzi H."/>
            <person name="Galac M."/>
        </authorList>
    </citation>
    <scope>NUCLEOTIDE SEQUENCE [LARGE SCALE GENOMIC DNA]</scope>
    <source>
        <strain evidence="2 3">EAF2021</strain>
    </source>
</reference>
<organism evidence="2 3">
    <name type="scientific">Tritrichomonas musculus</name>
    <dbReference type="NCBI Taxonomy" id="1915356"/>
    <lineage>
        <taxon>Eukaryota</taxon>
        <taxon>Metamonada</taxon>
        <taxon>Parabasalia</taxon>
        <taxon>Tritrichomonadida</taxon>
        <taxon>Tritrichomonadidae</taxon>
        <taxon>Tritrichomonas</taxon>
    </lineage>
</organism>
<feature type="compositionally biased region" description="Basic and acidic residues" evidence="1">
    <location>
        <begin position="1001"/>
        <end position="1021"/>
    </location>
</feature>
<feature type="region of interest" description="Disordered" evidence="1">
    <location>
        <begin position="1001"/>
        <end position="1134"/>
    </location>
</feature>
<proteinExistence type="predicted"/>
<feature type="compositionally biased region" description="Basic and acidic residues" evidence="1">
    <location>
        <begin position="1090"/>
        <end position="1105"/>
    </location>
</feature>
<dbReference type="Proteomes" id="UP001470230">
    <property type="component" value="Unassembled WGS sequence"/>
</dbReference>
<feature type="compositionally biased region" description="Basic and acidic residues" evidence="1">
    <location>
        <begin position="1063"/>
        <end position="1077"/>
    </location>
</feature>
<feature type="compositionally biased region" description="Acidic residues" evidence="1">
    <location>
        <begin position="1125"/>
        <end position="1134"/>
    </location>
</feature>
<accession>A0ABR2H2W9</accession>
<feature type="compositionally biased region" description="Acidic residues" evidence="1">
    <location>
        <begin position="1106"/>
        <end position="1115"/>
    </location>
</feature>
<evidence type="ECO:0008006" key="4">
    <source>
        <dbReference type="Google" id="ProtNLM"/>
    </source>
</evidence>
<evidence type="ECO:0000256" key="1">
    <source>
        <dbReference type="SAM" id="MobiDB-lite"/>
    </source>
</evidence>
<evidence type="ECO:0000313" key="2">
    <source>
        <dbReference type="EMBL" id="KAK8839927.1"/>
    </source>
</evidence>
<comment type="caution">
    <text evidence="2">The sequence shown here is derived from an EMBL/GenBank/DDBJ whole genome shotgun (WGS) entry which is preliminary data.</text>
</comment>